<dbReference type="InterPro" id="IPR004919">
    <property type="entry name" value="GmrSD_N"/>
</dbReference>
<dbReference type="Proteomes" id="UP000273001">
    <property type="component" value="Chromosome"/>
</dbReference>
<dbReference type="PANTHER" id="PTHR37292:SF2">
    <property type="entry name" value="DUF262 DOMAIN-CONTAINING PROTEIN"/>
    <property type="match status" value="1"/>
</dbReference>
<dbReference type="PANTHER" id="PTHR37292">
    <property type="entry name" value="VNG6097C"/>
    <property type="match status" value="1"/>
</dbReference>
<organism evidence="2 3">
    <name type="scientific">Actinomyces lilanjuaniae</name>
    <dbReference type="NCBI Taxonomy" id="2321394"/>
    <lineage>
        <taxon>Bacteria</taxon>
        <taxon>Bacillati</taxon>
        <taxon>Actinomycetota</taxon>
        <taxon>Actinomycetes</taxon>
        <taxon>Actinomycetales</taxon>
        <taxon>Actinomycetaceae</taxon>
        <taxon>Actinomyces</taxon>
    </lineage>
</organism>
<gene>
    <name evidence="2" type="ORF">D5R93_12630</name>
</gene>
<evidence type="ECO:0000259" key="1">
    <source>
        <dbReference type="Pfam" id="PF03235"/>
    </source>
</evidence>
<accession>A0ABM6Z6U6</accession>
<keyword evidence="3" id="KW-1185">Reference proteome</keyword>
<dbReference type="EMBL" id="CP032514">
    <property type="protein sequence ID" value="AYD91034.1"/>
    <property type="molecule type" value="Genomic_DNA"/>
</dbReference>
<proteinExistence type="predicted"/>
<reference evidence="2 3" key="1">
    <citation type="submission" date="2018-09" db="EMBL/GenBank/DDBJ databases">
        <authorList>
            <person name="Li J."/>
        </authorList>
    </citation>
    <scope>NUCLEOTIDE SEQUENCE [LARGE SCALE GENOMIC DNA]</scope>
    <source>
        <strain evidence="2 3">2129</strain>
    </source>
</reference>
<name>A0ABM6Z6U6_9ACTO</name>
<dbReference type="Pfam" id="PF03235">
    <property type="entry name" value="GmrSD_N"/>
    <property type="match status" value="1"/>
</dbReference>
<protein>
    <submittedName>
        <fullName evidence="2">DUF262 domain-containing protein</fullName>
    </submittedName>
</protein>
<sequence length="554" mass="61519">MEESQAVSTSQVYTIADLRVLVRSGRLRVPQFQRSFRWEARDVLSLLDSVVRGYPFGSLLLWKREAQAQVLRIGGLEVEAAAREDALWVVDGQQRITSLVNVVDPEGAKDPRFTLGYSLRTHQVVGASRLDESLVIPLPDLFDIGRALAWLADNPDASEHAPLIQDVAGRLNRVAVPATVMEQADESVLREVFDRINSRGKRLNAAEIFDAIHGGPGRELTIPGIAARVDSETRFGLLSDTVVVQALLTRRHPDITRDIHSEFSPARREVSAFSGEDRQEAYEATERALVAAVRFLQGQADVPHMTFLPFRFQLLVLTRFFALFPQPHARNLELLRRWLWRSSAGADALSISGSRTDLRDMAKHVVPGEESASVQRLLDAVRLPEPPGLPDLRTFRSTRADSKMILAAMWKRNPVNLMTGQSVTLEELATVLEGETTPRAVAVELAPAAVLGPDSALAANRVIAVDDRRELVAQLSGDVEESALASLLLDQETLGLLQDNRYQELLQRREKMLEDYLSDFLAVRTAYAYDDTPPLVELISPPSDQDRSHGEADL</sequence>
<feature type="domain" description="GmrSD restriction endonucleases N-terminal" evidence="1">
    <location>
        <begin position="24"/>
        <end position="212"/>
    </location>
</feature>
<evidence type="ECO:0000313" key="3">
    <source>
        <dbReference type="Proteomes" id="UP000273001"/>
    </source>
</evidence>
<dbReference type="RefSeq" id="WP_120206101.1">
    <property type="nucleotide sequence ID" value="NZ_CP032514.1"/>
</dbReference>
<evidence type="ECO:0000313" key="2">
    <source>
        <dbReference type="EMBL" id="AYD91034.1"/>
    </source>
</evidence>